<dbReference type="CDD" id="cd12208">
    <property type="entry name" value="DIP1984-like"/>
    <property type="match status" value="1"/>
</dbReference>
<feature type="coiled-coil region" evidence="1">
    <location>
        <begin position="119"/>
        <end position="146"/>
    </location>
</feature>
<reference evidence="2 3" key="1">
    <citation type="submission" date="2018-05" db="EMBL/GenBank/DDBJ databases">
        <title>Genomic Encyclopedia of Type Strains, Phase IV (KMG-IV): sequencing the most valuable type-strain genomes for metagenomic binning, comparative biology and taxonomic classification.</title>
        <authorList>
            <person name="Goeker M."/>
        </authorList>
    </citation>
    <scope>NUCLEOTIDE SEQUENCE [LARGE SCALE GENOMIC DNA]</scope>
    <source>
        <strain evidence="2 3">DSM 100333</strain>
    </source>
</reference>
<dbReference type="AlphaFoldDB" id="A0A2U0UG10"/>
<sequence>MKLAEALAIRKDTQKKIEQLGTRLENNVKVQEGNEPAEDPSELMSQLDACLDRLQKLIFLINKTNMHTLVEGKTLTELMAEKDALTLRVSILHNVFKQATESLERYSRSEIKYVNTVDVRAVGKQIDTYSKQLRELEIKIQAANFSTELAD</sequence>
<dbReference type="NCBIfam" id="NF038048">
    <property type="entry name" value="DIP1984_fam"/>
    <property type="match status" value="1"/>
</dbReference>
<dbReference type="InterPro" id="IPR047741">
    <property type="entry name" value="DIP1984-like"/>
</dbReference>
<dbReference type="Proteomes" id="UP000245870">
    <property type="component" value="Unassembled WGS sequence"/>
</dbReference>
<dbReference type="OrthoDB" id="3730241at2"/>
<organism evidence="2 3">
    <name type="scientific">Hallella colorans</name>
    <dbReference type="NCBI Taxonomy" id="1703337"/>
    <lineage>
        <taxon>Bacteria</taxon>
        <taxon>Pseudomonadati</taxon>
        <taxon>Bacteroidota</taxon>
        <taxon>Bacteroidia</taxon>
        <taxon>Bacteroidales</taxon>
        <taxon>Prevotellaceae</taxon>
        <taxon>Hallella</taxon>
    </lineage>
</organism>
<evidence type="ECO:0008006" key="4">
    <source>
        <dbReference type="Google" id="ProtNLM"/>
    </source>
</evidence>
<keyword evidence="3" id="KW-1185">Reference proteome</keyword>
<protein>
    <recommendedName>
        <fullName evidence="4">Septicolysin</fullName>
    </recommendedName>
</protein>
<proteinExistence type="predicted"/>
<evidence type="ECO:0000256" key="1">
    <source>
        <dbReference type="SAM" id="Coils"/>
    </source>
</evidence>
<dbReference type="Gene3D" id="6.10.320.10">
    <property type="match status" value="1"/>
</dbReference>
<name>A0A2U0UG10_9BACT</name>
<evidence type="ECO:0000313" key="3">
    <source>
        <dbReference type="Proteomes" id="UP000245870"/>
    </source>
</evidence>
<keyword evidence="1" id="KW-0175">Coiled coil</keyword>
<dbReference type="Pfam" id="PF20935">
    <property type="entry name" value="DUF6847"/>
    <property type="match status" value="1"/>
</dbReference>
<accession>A0A2U0UG10</accession>
<comment type="caution">
    <text evidence="2">The sequence shown here is derived from an EMBL/GenBank/DDBJ whole genome shotgun (WGS) entry which is preliminary data.</text>
</comment>
<evidence type="ECO:0000313" key="2">
    <source>
        <dbReference type="EMBL" id="PVX56521.1"/>
    </source>
</evidence>
<gene>
    <name evidence="2" type="ORF">C7379_10693</name>
</gene>
<dbReference type="EMBL" id="QENY01000006">
    <property type="protein sequence ID" value="PVX56521.1"/>
    <property type="molecule type" value="Genomic_DNA"/>
</dbReference>
<dbReference type="RefSeq" id="WP_116616199.1">
    <property type="nucleotide sequence ID" value="NZ_CAMPWS010000008.1"/>
</dbReference>